<evidence type="ECO:0000259" key="6">
    <source>
        <dbReference type="Pfam" id="PF01385"/>
    </source>
</evidence>
<sequence length="400" mass="46972">MPLYTSLSYCILFTNIIIIIVKGVDIIEITITSKIQIYPTNEQIDILNNTMFQIRKALNYISKYIFNNNCLNQKKINEDTYYYLRETYGLKSQMAQSCIKTTIAKYKTNKSNGHDFTLVHFKNLEYDIVWNRDYSIKSDIFSINSLQGRLKIPYETKGMEKYFDGSYSFGTAKLVFKFNKYFLYIPMTKDYPQTTPFEINKIVGIDLGINFLATIYDSYGKTTFYNGRHIKAKRGHYKILRKQLQQCGSKSARRKIKSIGSRENRYVNDINHTITKALVDKYGANTLFVLEDLTNVRNTTEKVNINNRYVSVSWTFYQFRQLLEYKAKMNNSIVISVNPKYTSQTCPKCGHIEKANRDKKKHIFKCKNCNYQSNDDRIGSINLWRKGLEYIEQFSKEHSE</sequence>
<dbReference type="AlphaFoldDB" id="A0A1J1CSY9"/>
<feature type="domain" description="Cas12f1-like TNB" evidence="7">
    <location>
        <begin position="316"/>
        <end position="383"/>
    </location>
</feature>
<comment type="similarity">
    <text evidence="1">In the C-terminal section; belongs to the transposase 35 family.</text>
</comment>
<organism evidence="8 9">
    <name type="scientific">Clostridium sporogenes</name>
    <dbReference type="NCBI Taxonomy" id="1509"/>
    <lineage>
        <taxon>Bacteria</taxon>
        <taxon>Bacillati</taxon>
        <taxon>Bacillota</taxon>
        <taxon>Clostridia</taxon>
        <taxon>Eubacteriales</taxon>
        <taxon>Clostridiaceae</taxon>
        <taxon>Clostridium</taxon>
    </lineage>
</organism>
<dbReference type="GO" id="GO:0006310">
    <property type="term" value="P:DNA recombination"/>
    <property type="evidence" value="ECO:0007669"/>
    <property type="project" value="UniProtKB-KW"/>
</dbReference>
<evidence type="ECO:0000256" key="4">
    <source>
        <dbReference type="ARBA" id="ARBA00023125"/>
    </source>
</evidence>
<keyword evidence="3" id="KW-0815">Transposition</keyword>
<dbReference type="Pfam" id="PF01385">
    <property type="entry name" value="OrfB_IS605"/>
    <property type="match status" value="1"/>
</dbReference>
<dbReference type="EMBL" id="CP013243">
    <property type="protein sequence ID" value="APH13910.1"/>
    <property type="molecule type" value="Genomic_DNA"/>
</dbReference>
<accession>A0A1J1CSY9</accession>
<dbReference type="NCBIfam" id="NF040570">
    <property type="entry name" value="guided_TnpB"/>
    <property type="match status" value="1"/>
</dbReference>
<dbReference type="NCBIfam" id="TIGR01766">
    <property type="entry name" value="IS200/IS605 family accessory protein TnpB-like domain"/>
    <property type="match status" value="1"/>
</dbReference>
<keyword evidence="5" id="KW-0233">DNA recombination</keyword>
<evidence type="ECO:0000256" key="1">
    <source>
        <dbReference type="ARBA" id="ARBA00008761"/>
    </source>
</evidence>
<dbReference type="InterPro" id="IPR001959">
    <property type="entry name" value="Transposase"/>
</dbReference>
<keyword evidence="4" id="KW-0238">DNA-binding</keyword>
<protein>
    <submittedName>
        <fullName evidence="8">Transposase, IS605 OrfB family</fullName>
    </submittedName>
</protein>
<dbReference type="Proteomes" id="UP000182204">
    <property type="component" value="Chromosome"/>
</dbReference>
<reference evidence="8 9" key="1">
    <citation type="submission" date="2015-11" db="EMBL/GenBank/DDBJ databases">
        <authorList>
            <person name="Hill K.K."/>
            <person name="Shirey T.B."/>
            <person name="Raphael B."/>
            <person name="Daligault H.E."/>
            <person name="Davenport K.W."/>
            <person name="Bruce D.C."/>
            <person name="Foley B.T."/>
            <person name="Johnson S.L."/>
        </authorList>
    </citation>
    <scope>NUCLEOTIDE SEQUENCE [LARGE SCALE GENOMIC DNA]</scope>
    <source>
        <strain evidence="8 9">CDC_1632</strain>
    </source>
</reference>
<name>A0A1J1CSY9_CLOSG</name>
<comment type="similarity">
    <text evidence="2">In the N-terminal section; belongs to the transposase 2 family.</text>
</comment>
<dbReference type="GO" id="GO:0032196">
    <property type="term" value="P:transposition"/>
    <property type="evidence" value="ECO:0007669"/>
    <property type="project" value="UniProtKB-KW"/>
</dbReference>
<dbReference type="InterPro" id="IPR051399">
    <property type="entry name" value="RNA-guided_DNA_endo/Transpos"/>
</dbReference>
<evidence type="ECO:0000256" key="2">
    <source>
        <dbReference type="ARBA" id="ARBA00011044"/>
    </source>
</evidence>
<proteinExistence type="inferred from homology"/>
<dbReference type="GO" id="GO:0003677">
    <property type="term" value="F:DNA binding"/>
    <property type="evidence" value="ECO:0007669"/>
    <property type="project" value="UniProtKB-KW"/>
</dbReference>
<gene>
    <name evidence="8" type="ORF">NPD5_3807</name>
</gene>
<dbReference type="PANTHER" id="PTHR30405">
    <property type="entry name" value="TRANSPOSASE"/>
    <property type="match status" value="1"/>
</dbReference>
<evidence type="ECO:0000256" key="5">
    <source>
        <dbReference type="ARBA" id="ARBA00023172"/>
    </source>
</evidence>
<evidence type="ECO:0000313" key="9">
    <source>
        <dbReference type="Proteomes" id="UP000182204"/>
    </source>
</evidence>
<dbReference type="Pfam" id="PF07282">
    <property type="entry name" value="Cas12f1-like_TNB"/>
    <property type="match status" value="1"/>
</dbReference>
<dbReference type="InterPro" id="IPR010095">
    <property type="entry name" value="Cas12f1-like_TNB"/>
</dbReference>
<feature type="domain" description="Probable transposase IS891/IS1136/IS1341" evidence="6">
    <location>
        <begin position="194"/>
        <end position="293"/>
    </location>
</feature>
<evidence type="ECO:0000313" key="8">
    <source>
        <dbReference type="EMBL" id="APH13910.1"/>
    </source>
</evidence>
<evidence type="ECO:0000256" key="3">
    <source>
        <dbReference type="ARBA" id="ARBA00022578"/>
    </source>
</evidence>
<dbReference type="PANTHER" id="PTHR30405:SF11">
    <property type="entry name" value="RNA-GUIDED DNA ENDONUCLEASE RV2885C-RELATED"/>
    <property type="match status" value="1"/>
</dbReference>
<evidence type="ECO:0000259" key="7">
    <source>
        <dbReference type="Pfam" id="PF07282"/>
    </source>
</evidence>